<keyword evidence="1" id="KW-0732">Signal</keyword>
<dbReference type="PANTHER" id="PTHR13593">
    <property type="match status" value="1"/>
</dbReference>
<protein>
    <submittedName>
        <fullName evidence="3">Phospholipase</fullName>
    </submittedName>
</protein>
<dbReference type="SUPFAM" id="SSF50370">
    <property type="entry name" value="Ricin B-like lectins"/>
    <property type="match status" value="1"/>
</dbReference>
<dbReference type="AlphaFoldDB" id="A0A2W2CUF5"/>
<evidence type="ECO:0000313" key="4">
    <source>
        <dbReference type="Proteomes" id="UP000248749"/>
    </source>
</evidence>
<gene>
    <name evidence="3" type="ORF">C1I99_22375</name>
</gene>
<evidence type="ECO:0000259" key="2">
    <source>
        <dbReference type="SMART" id="SM00458"/>
    </source>
</evidence>
<dbReference type="EMBL" id="POUB01000188">
    <property type="protein sequence ID" value="PZF92009.1"/>
    <property type="molecule type" value="Genomic_DNA"/>
</dbReference>
<dbReference type="InterPro" id="IPR051057">
    <property type="entry name" value="PI-PLC_domain"/>
</dbReference>
<dbReference type="PROSITE" id="PS50007">
    <property type="entry name" value="PIPLC_X_DOMAIN"/>
    <property type="match status" value="1"/>
</dbReference>
<feature type="domain" description="Ricin B lectin" evidence="2">
    <location>
        <begin position="39"/>
        <end position="171"/>
    </location>
</feature>
<dbReference type="Pfam" id="PF14200">
    <property type="entry name" value="RicinB_lectin_2"/>
    <property type="match status" value="1"/>
</dbReference>
<organism evidence="3 4">
    <name type="scientific">Micromonospora deserti</name>
    <dbReference type="NCBI Taxonomy" id="2070366"/>
    <lineage>
        <taxon>Bacteria</taxon>
        <taxon>Bacillati</taxon>
        <taxon>Actinomycetota</taxon>
        <taxon>Actinomycetes</taxon>
        <taxon>Micromonosporales</taxon>
        <taxon>Micromonosporaceae</taxon>
        <taxon>Micromonospora</taxon>
    </lineage>
</organism>
<dbReference type="GO" id="GO:0006629">
    <property type="term" value="P:lipid metabolic process"/>
    <property type="evidence" value="ECO:0007669"/>
    <property type="project" value="InterPro"/>
</dbReference>
<evidence type="ECO:0000313" key="3">
    <source>
        <dbReference type="EMBL" id="PZF92009.1"/>
    </source>
</evidence>
<dbReference type="InterPro" id="IPR000772">
    <property type="entry name" value="Ricin_B_lectin"/>
</dbReference>
<keyword evidence="4" id="KW-1185">Reference proteome</keyword>
<feature type="chain" id="PRO_5015854630" evidence="1">
    <location>
        <begin position="32"/>
        <end position="446"/>
    </location>
</feature>
<dbReference type="PROSITE" id="PS50231">
    <property type="entry name" value="RICIN_B_LECTIN"/>
    <property type="match status" value="1"/>
</dbReference>
<dbReference type="SUPFAM" id="SSF51695">
    <property type="entry name" value="PLC-like phosphodiesterases"/>
    <property type="match status" value="1"/>
</dbReference>
<reference evidence="3 4" key="1">
    <citation type="submission" date="2018-01" db="EMBL/GenBank/DDBJ databases">
        <title>Draft genome sequence of Salinispora sp. 13K206.</title>
        <authorList>
            <person name="Sahin N."/>
            <person name="Saygin H."/>
            <person name="Ay H."/>
        </authorList>
    </citation>
    <scope>NUCLEOTIDE SEQUENCE [LARGE SCALE GENOMIC DNA]</scope>
    <source>
        <strain evidence="3 4">13K206</strain>
    </source>
</reference>
<dbReference type="PANTHER" id="PTHR13593:SF140">
    <property type="entry name" value="PLC-LIKE PHOSPHODIESTERASE"/>
    <property type="match status" value="1"/>
</dbReference>
<accession>A0A2W2CUF5</accession>
<dbReference type="GO" id="GO:0008081">
    <property type="term" value="F:phosphoric diester hydrolase activity"/>
    <property type="evidence" value="ECO:0007669"/>
    <property type="project" value="InterPro"/>
</dbReference>
<dbReference type="Gene3D" id="2.80.10.50">
    <property type="match status" value="2"/>
</dbReference>
<dbReference type="InterPro" id="IPR035992">
    <property type="entry name" value="Ricin_B-like_lectins"/>
</dbReference>
<dbReference type="CDD" id="cd00161">
    <property type="entry name" value="beta-trefoil_Ricin-like"/>
    <property type="match status" value="1"/>
</dbReference>
<dbReference type="SMART" id="SM00458">
    <property type="entry name" value="RICIN"/>
    <property type="match status" value="1"/>
</dbReference>
<dbReference type="InterPro" id="IPR017946">
    <property type="entry name" value="PLC-like_Pdiesterase_TIM-brl"/>
</dbReference>
<dbReference type="CDD" id="cd08588">
    <property type="entry name" value="PI-PLCc_At5g67130_like"/>
    <property type="match status" value="1"/>
</dbReference>
<dbReference type="Gene3D" id="3.20.20.190">
    <property type="entry name" value="Phosphatidylinositol (PI) phosphodiesterase"/>
    <property type="match status" value="1"/>
</dbReference>
<dbReference type="Pfam" id="PF26178">
    <property type="entry name" value="PI-PLC_cat"/>
    <property type="match status" value="1"/>
</dbReference>
<evidence type="ECO:0000256" key="1">
    <source>
        <dbReference type="SAM" id="SignalP"/>
    </source>
</evidence>
<dbReference type="Proteomes" id="UP000248749">
    <property type="component" value="Unassembled WGS sequence"/>
</dbReference>
<proteinExistence type="predicted"/>
<comment type="caution">
    <text evidence="3">The sequence shown here is derived from an EMBL/GenBank/DDBJ whole genome shotgun (WGS) entry which is preliminary data.</text>
</comment>
<sequence>MGGRMRRALAGLLVGVLGAAGLIAVSGVASASDTPHTVGPLTMQSVPNGRVADVDGGEMRDGRKIQEWTYNGSGAQRWRLRPAGTRYQIEAVTDPAFCLGRERDGELARVLLRRCGDGMTSWDFQALGGERYRITNPAGDLHLHVWNEVPTNGRELVVSANDGAGAQWYLTDVAVPRRPMPADPRLDQLSFLVAHNAMANSDEGFWGRFPNQSYRLRDQLSHGIRGLQLDAHVYRGEVRMCHGGCWGNERTLSDGLRDVVGYLNGNRDAVVTIFLEDYTSVDELRVAVERVPGLPALLFYPDRSGVRNHGWPRLSELVSSDRRLLIFSQRPGREGFGVMYDRDWTAENYWSLGSGGGALDCYSRWDEVPLPKEEPGFRRLHVMNHYRDIPTEWAASADNGAKLRDRVRDICGPSARRKPNYVAVDFYQKPEGGATWELIRELNTYW</sequence>
<name>A0A2W2CUF5_9ACTN</name>
<feature type="signal peptide" evidence="1">
    <location>
        <begin position="1"/>
        <end position="31"/>
    </location>
</feature>